<feature type="compositionally biased region" description="Basic residues" evidence="1">
    <location>
        <begin position="307"/>
        <end position="316"/>
    </location>
</feature>
<protein>
    <recommendedName>
        <fullName evidence="3">Putative plant transposon protein domain-containing protein</fullName>
    </recommendedName>
</protein>
<feature type="compositionally biased region" description="Low complexity" evidence="1">
    <location>
        <begin position="339"/>
        <end position="353"/>
    </location>
</feature>
<keyword evidence="5" id="KW-1185">Reference proteome</keyword>
<evidence type="ECO:0000256" key="1">
    <source>
        <dbReference type="SAM" id="MobiDB-lite"/>
    </source>
</evidence>
<evidence type="ECO:0000259" key="3">
    <source>
        <dbReference type="Pfam" id="PF20167"/>
    </source>
</evidence>
<feature type="domain" description="Putative plant transposon protein" evidence="3">
    <location>
        <begin position="7"/>
        <end position="118"/>
    </location>
</feature>
<organism evidence="4 5">
    <name type="scientific">Solanum tuberosum</name>
    <name type="common">Potato</name>
    <dbReference type="NCBI Taxonomy" id="4113"/>
    <lineage>
        <taxon>Eukaryota</taxon>
        <taxon>Viridiplantae</taxon>
        <taxon>Streptophyta</taxon>
        <taxon>Embryophyta</taxon>
        <taxon>Tracheophyta</taxon>
        <taxon>Spermatophyta</taxon>
        <taxon>Magnoliopsida</taxon>
        <taxon>eudicotyledons</taxon>
        <taxon>Gunneridae</taxon>
        <taxon>Pentapetalae</taxon>
        <taxon>asterids</taxon>
        <taxon>lamiids</taxon>
        <taxon>Solanales</taxon>
        <taxon>Solanaceae</taxon>
        <taxon>Solanoideae</taxon>
        <taxon>Solaneae</taxon>
        <taxon>Solanum</taxon>
    </lineage>
</organism>
<dbReference type="EnsemblPlants" id="PGSC0003DMT400091728">
    <property type="protein sequence ID" value="PGSC0003DMT400091728"/>
    <property type="gene ID" value="PGSC0003DMG400041299"/>
</dbReference>
<feature type="compositionally biased region" description="Basic and acidic residues" evidence="1">
    <location>
        <begin position="317"/>
        <end position="331"/>
    </location>
</feature>
<dbReference type="Gramene" id="PGSC0003DMT400091728">
    <property type="protein sequence ID" value="PGSC0003DMT400091728"/>
    <property type="gene ID" value="PGSC0003DMG400041299"/>
</dbReference>
<dbReference type="Pfam" id="PF20167">
    <property type="entry name" value="Transposase_32"/>
    <property type="match status" value="1"/>
</dbReference>
<dbReference type="PaxDb" id="4113-PGSC0003DMT400091728"/>
<evidence type="ECO:0000256" key="2">
    <source>
        <dbReference type="SAM" id="Phobius"/>
    </source>
</evidence>
<reference evidence="5" key="1">
    <citation type="journal article" date="2011" name="Nature">
        <title>Genome sequence and analysis of the tuber crop potato.</title>
        <authorList>
            <consortium name="The Potato Genome Sequencing Consortium"/>
        </authorList>
    </citation>
    <scope>NUCLEOTIDE SEQUENCE [LARGE SCALE GENOMIC DNA]</scope>
    <source>
        <strain evidence="5">cv. DM1-3 516 R44</strain>
    </source>
</reference>
<keyword evidence="2" id="KW-0812">Transmembrane</keyword>
<keyword evidence="2" id="KW-1133">Transmembrane helix</keyword>
<dbReference type="InterPro" id="IPR046796">
    <property type="entry name" value="Transposase_32_dom"/>
</dbReference>
<accession>M1DN98</accession>
<feature type="transmembrane region" description="Helical" evidence="2">
    <location>
        <begin position="64"/>
        <end position="84"/>
    </location>
</feature>
<name>M1DN98_SOLTU</name>
<proteinExistence type="predicted"/>
<feature type="region of interest" description="Disordered" evidence="1">
    <location>
        <begin position="271"/>
        <end position="376"/>
    </location>
</feature>
<dbReference type="AlphaFoldDB" id="M1DN98"/>
<evidence type="ECO:0000313" key="4">
    <source>
        <dbReference type="EnsemblPlants" id="PGSC0003DMT400091728"/>
    </source>
</evidence>
<evidence type="ECO:0000313" key="5">
    <source>
        <dbReference type="Proteomes" id="UP000011115"/>
    </source>
</evidence>
<dbReference type="Proteomes" id="UP000011115">
    <property type="component" value="Unassembled WGS sequence"/>
</dbReference>
<dbReference type="HOGENOM" id="CLU_021776_1_0_1"/>
<reference evidence="4" key="2">
    <citation type="submission" date="2015-06" db="UniProtKB">
        <authorList>
            <consortium name="EnsemblPlants"/>
        </authorList>
    </citation>
    <scope>IDENTIFICATION</scope>
    <source>
        <strain evidence="4">DM1-3 516 R44</strain>
    </source>
</reference>
<sequence>MEIQDSRERVLHWIARKITIDGENAVWVTTTPTLITKALLFFPTKVLWVVVHAQLRPTVNDNTLSSSLAFLIACLLVGYPINLGRIRAIELRDRALNERAELPFPCLIGKLCRQANIPPNRLINRWGEAAKLIQVSKIKDVVNHLFGAKSRVVGTLVVVPRVPLDIPQADKGPEKGGIIPAFHRGTTTTSFFLTGSKTLVHQIVNRMPQLIQRDVLPAKKEIKYEMRKELDVLKDRMDGLENLVQDRFQVPTPVMPDSLMQLLNQAPSTQSIDNLWGELPKSKSGKRKHKAGESDKELPADLSKKERWQHKKACRALRREAREKEAPEQQRRKAVLARASGSGAPSPASGSQPDPVLSSESSPIDKGADAEPTTGA</sequence>
<dbReference type="InParanoid" id="M1DN98"/>
<feature type="compositionally biased region" description="Basic and acidic residues" evidence="1">
    <location>
        <begin position="291"/>
        <end position="306"/>
    </location>
</feature>
<keyword evidence="2" id="KW-0472">Membrane</keyword>